<proteinExistence type="predicted"/>
<protein>
    <submittedName>
        <fullName evidence="1">Uncharacterized protein</fullName>
    </submittedName>
</protein>
<evidence type="ECO:0000313" key="1">
    <source>
        <dbReference type="EMBL" id="MDO7929074.1"/>
    </source>
</evidence>
<evidence type="ECO:0000313" key="2">
    <source>
        <dbReference type="Proteomes" id="UP001223016"/>
    </source>
</evidence>
<keyword evidence="2" id="KW-1185">Reference proteome</keyword>
<reference evidence="1 2" key="1">
    <citation type="submission" date="2023-07" db="EMBL/GenBank/DDBJ databases">
        <title>Identification of four novel Pseudomonas species associated with bacterial leaf spot of cucurbits.</title>
        <authorList>
            <person name="Fullem K.R."/>
        </authorList>
    </citation>
    <scope>NUCLEOTIDE SEQUENCE [LARGE SCALE GENOMIC DNA]</scope>
    <source>
        <strain evidence="1 2">KFB 138</strain>
    </source>
</reference>
<comment type="caution">
    <text evidence="1">The sequence shown here is derived from an EMBL/GenBank/DDBJ whole genome shotgun (WGS) entry which is preliminary data.</text>
</comment>
<name>A0ABT9CV41_9PSED</name>
<gene>
    <name evidence="1" type="ORF">Q6A51_20010</name>
</gene>
<organism evidence="1 2">
    <name type="scientific">Pseudomonas serbiensis</name>
    <dbReference type="NCBI Taxonomy" id="3064350"/>
    <lineage>
        <taxon>Bacteria</taxon>
        <taxon>Pseudomonadati</taxon>
        <taxon>Pseudomonadota</taxon>
        <taxon>Gammaproteobacteria</taxon>
        <taxon>Pseudomonadales</taxon>
        <taxon>Pseudomonadaceae</taxon>
        <taxon>Pseudomonas</taxon>
    </lineage>
</organism>
<sequence>MASNDQAVKQVTVIVHIAVGEAIGELQGWPAADSYDSGKQGGITVEIANHIRLEIVMMHRLEVPNQSCNYILVGKQYLSPRFVD</sequence>
<accession>A0ABT9CV41</accession>
<dbReference type="EMBL" id="JAUQOO010000017">
    <property type="protein sequence ID" value="MDO7929074.1"/>
    <property type="molecule type" value="Genomic_DNA"/>
</dbReference>
<dbReference type="RefSeq" id="WP_304575564.1">
    <property type="nucleotide sequence ID" value="NZ_JAUQOO010000017.1"/>
</dbReference>
<dbReference type="Proteomes" id="UP001223016">
    <property type="component" value="Unassembled WGS sequence"/>
</dbReference>